<proteinExistence type="predicted"/>
<organism evidence="2 3">
    <name type="scientific">Oryza sativa subsp. japonica</name>
    <name type="common">Rice</name>
    <dbReference type="NCBI Taxonomy" id="39947"/>
    <lineage>
        <taxon>Eukaryota</taxon>
        <taxon>Viridiplantae</taxon>
        <taxon>Streptophyta</taxon>
        <taxon>Embryophyta</taxon>
        <taxon>Tracheophyta</taxon>
        <taxon>Spermatophyta</taxon>
        <taxon>Magnoliopsida</taxon>
        <taxon>Liliopsida</taxon>
        <taxon>Poales</taxon>
        <taxon>Poaceae</taxon>
        <taxon>BOP clade</taxon>
        <taxon>Oryzoideae</taxon>
        <taxon>Oryzeae</taxon>
        <taxon>Oryzinae</taxon>
        <taxon>Oryza</taxon>
        <taxon>Oryza sativa</taxon>
    </lineage>
</organism>
<accession>A0A0P0XL90</accession>
<name>A0A0P0XL90_ORYSJ</name>
<dbReference type="EMBL" id="AP014965">
    <property type="protein sequence ID" value="BAT07625.1"/>
    <property type="molecule type" value="Genomic_DNA"/>
</dbReference>
<sequence>MGLGASVLSHKRMTELNLVLGSPAIVVCSDLTLVASSSGVTTAATSPCSRTSAHFLTKLLDIIQASSSPPPARTATPPVIHDDTDVSYIFPQHNNVFLLNASCQICNTASILFFLQSHTGFADLPPLLLPPTDGLADRHPSPCRRTRGEESGRWIHGEEKG</sequence>
<reference evidence="2 3" key="2">
    <citation type="journal article" date="2013" name="Plant Cell Physiol.">
        <title>Rice Annotation Project Database (RAP-DB): an integrative and interactive database for rice genomics.</title>
        <authorList>
            <person name="Sakai H."/>
            <person name="Lee S.S."/>
            <person name="Tanaka T."/>
            <person name="Numa H."/>
            <person name="Kim J."/>
            <person name="Kawahara Y."/>
            <person name="Wakimoto H."/>
            <person name="Yang C.C."/>
            <person name="Iwamoto M."/>
            <person name="Abe T."/>
            <person name="Yamada Y."/>
            <person name="Muto A."/>
            <person name="Inokuchi H."/>
            <person name="Ikemura T."/>
            <person name="Matsumoto T."/>
            <person name="Sasaki T."/>
            <person name="Itoh T."/>
        </authorList>
    </citation>
    <scope>NUCLEOTIDE SEQUENCE [LARGE SCALE GENOMIC DNA]</scope>
    <source>
        <strain evidence="3">cv. Nipponbare</strain>
    </source>
</reference>
<feature type="region of interest" description="Disordered" evidence="1">
    <location>
        <begin position="133"/>
        <end position="161"/>
    </location>
</feature>
<evidence type="ECO:0000256" key="1">
    <source>
        <dbReference type="SAM" id="MobiDB-lite"/>
    </source>
</evidence>
<dbReference type="PaxDb" id="39947-A0A0P0XL90"/>
<reference evidence="3" key="1">
    <citation type="journal article" date="2005" name="Nature">
        <title>The map-based sequence of the rice genome.</title>
        <authorList>
            <consortium name="International rice genome sequencing project (IRGSP)"/>
            <person name="Matsumoto T."/>
            <person name="Wu J."/>
            <person name="Kanamori H."/>
            <person name="Katayose Y."/>
            <person name="Fujisawa M."/>
            <person name="Namiki N."/>
            <person name="Mizuno H."/>
            <person name="Yamamoto K."/>
            <person name="Antonio B.A."/>
            <person name="Baba T."/>
            <person name="Sakata K."/>
            <person name="Nagamura Y."/>
            <person name="Aoki H."/>
            <person name="Arikawa K."/>
            <person name="Arita K."/>
            <person name="Bito T."/>
            <person name="Chiden Y."/>
            <person name="Fujitsuka N."/>
            <person name="Fukunaka R."/>
            <person name="Hamada M."/>
            <person name="Harada C."/>
            <person name="Hayashi A."/>
            <person name="Hijishita S."/>
            <person name="Honda M."/>
            <person name="Hosokawa S."/>
            <person name="Ichikawa Y."/>
            <person name="Idonuma A."/>
            <person name="Iijima M."/>
            <person name="Ikeda M."/>
            <person name="Ikeno M."/>
            <person name="Ito K."/>
            <person name="Ito S."/>
            <person name="Ito T."/>
            <person name="Ito Y."/>
            <person name="Ito Y."/>
            <person name="Iwabuchi A."/>
            <person name="Kamiya K."/>
            <person name="Karasawa W."/>
            <person name="Kurita K."/>
            <person name="Katagiri S."/>
            <person name="Kikuta A."/>
            <person name="Kobayashi H."/>
            <person name="Kobayashi N."/>
            <person name="Machita K."/>
            <person name="Maehara T."/>
            <person name="Masukawa M."/>
            <person name="Mizubayashi T."/>
            <person name="Mukai Y."/>
            <person name="Nagasaki H."/>
            <person name="Nagata Y."/>
            <person name="Naito S."/>
            <person name="Nakashima M."/>
            <person name="Nakama Y."/>
            <person name="Nakamichi Y."/>
            <person name="Nakamura M."/>
            <person name="Meguro A."/>
            <person name="Negishi M."/>
            <person name="Ohta I."/>
            <person name="Ohta T."/>
            <person name="Okamoto M."/>
            <person name="Ono N."/>
            <person name="Saji S."/>
            <person name="Sakaguchi M."/>
            <person name="Sakai K."/>
            <person name="Shibata M."/>
            <person name="Shimokawa T."/>
            <person name="Song J."/>
            <person name="Takazaki Y."/>
            <person name="Terasawa K."/>
            <person name="Tsugane M."/>
            <person name="Tsuji K."/>
            <person name="Ueda S."/>
            <person name="Waki K."/>
            <person name="Yamagata H."/>
            <person name="Yamamoto M."/>
            <person name="Yamamoto S."/>
            <person name="Yamane H."/>
            <person name="Yoshiki S."/>
            <person name="Yoshihara R."/>
            <person name="Yukawa K."/>
            <person name="Zhong H."/>
            <person name="Yano M."/>
            <person name="Yuan Q."/>
            <person name="Ouyang S."/>
            <person name="Liu J."/>
            <person name="Jones K.M."/>
            <person name="Gansberger K."/>
            <person name="Moffat K."/>
            <person name="Hill J."/>
            <person name="Bera J."/>
            <person name="Fadrosh D."/>
            <person name="Jin S."/>
            <person name="Johri S."/>
            <person name="Kim M."/>
            <person name="Overton L."/>
            <person name="Reardon M."/>
            <person name="Tsitrin T."/>
            <person name="Vuong H."/>
            <person name="Weaver B."/>
            <person name="Ciecko A."/>
            <person name="Tallon L."/>
            <person name="Jackson J."/>
            <person name="Pai G."/>
            <person name="Aken S.V."/>
            <person name="Utterback T."/>
            <person name="Reidmuller S."/>
            <person name="Feldblyum T."/>
            <person name="Hsiao J."/>
            <person name="Zismann V."/>
            <person name="Iobst S."/>
            <person name="de Vazeille A.R."/>
            <person name="Buell C.R."/>
            <person name="Ying K."/>
            <person name="Li Y."/>
            <person name="Lu T."/>
            <person name="Huang Y."/>
            <person name="Zhao Q."/>
            <person name="Feng Q."/>
            <person name="Zhang L."/>
            <person name="Zhu J."/>
            <person name="Weng Q."/>
            <person name="Mu J."/>
            <person name="Lu Y."/>
            <person name="Fan D."/>
            <person name="Liu Y."/>
            <person name="Guan J."/>
            <person name="Zhang Y."/>
            <person name="Yu S."/>
            <person name="Liu X."/>
            <person name="Zhang Y."/>
            <person name="Hong G."/>
            <person name="Han B."/>
            <person name="Choisne N."/>
            <person name="Demange N."/>
            <person name="Orjeda G."/>
            <person name="Samain S."/>
            <person name="Cattolico L."/>
            <person name="Pelletier E."/>
            <person name="Couloux A."/>
            <person name="Segurens B."/>
            <person name="Wincker P."/>
            <person name="D'Hont A."/>
            <person name="Scarpelli C."/>
            <person name="Weissenbach J."/>
            <person name="Salanoubat M."/>
            <person name="Quetier F."/>
            <person name="Yu Y."/>
            <person name="Kim H.R."/>
            <person name="Rambo T."/>
            <person name="Currie J."/>
            <person name="Collura K."/>
            <person name="Luo M."/>
            <person name="Yang T."/>
            <person name="Ammiraju J.S.S."/>
            <person name="Engler F."/>
            <person name="Soderlund C."/>
            <person name="Wing R.A."/>
            <person name="Palmer L.E."/>
            <person name="de la Bastide M."/>
            <person name="Spiegel L."/>
            <person name="Nascimento L."/>
            <person name="Zutavern T."/>
            <person name="O'Shaughnessy A."/>
            <person name="Dike S."/>
            <person name="Dedhia N."/>
            <person name="Preston R."/>
            <person name="Balija V."/>
            <person name="McCombie W.R."/>
            <person name="Chow T."/>
            <person name="Chen H."/>
            <person name="Chung M."/>
            <person name="Chen C."/>
            <person name="Shaw J."/>
            <person name="Wu H."/>
            <person name="Hsiao K."/>
            <person name="Chao Y."/>
            <person name="Chu M."/>
            <person name="Cheng C."/>
            <person name="Hour A."/>
            <person name="Lee P."/>
            <person name="Lin S."/>
            <person name="Lin Y."/>
            <person name="Liou J."/>
            <person name="Liu S."/>
            <person name="Hsing Y."/>
            <person name="Raghuvanshi S."/>
            <person name="Mohanty A."/>
            <person name="Bharti A.K."/>
            <person name="Gaur A."/>
            <person name="Gupta V."/>
            <person name="Kumar D."/>
            <person name="Ravi V."/>
            <person name="Vij S."/>
            <person name="Kapur A."/>
            <person name="Khurana P."/>
            <person name="Khurana P."/>
            <person name="Khurana J.P."/>
            <person name="Tyagi A.K."/>
            <person name="Gaikwad K."/>
            <person name="Singh A."/>
            <person name="Dalal V."/>
            <person name="Srivastava S."/>
            <person name="Dixit A."/>
            <person name="Pal A.K."/>
            <person name="Ghazi I.A."/>
            <person name="Yadav M."/>
            <person name="Pandit A."/>
            <person name="Bhargava A."/>
            <person name="Sureshbabu K."/>
            <person name="Batra K."/>
            <person name="Sharma T.R."/>
            <person name="Mohapatra T."/>
            <person name="Singh N.K."/>
            <person name="Messing J."/>
            <person name="Nelson A.B."/>
            <person name="Fuks G."/>
            <person name="Kavchok S."/>
            <person name="Keizer G."/>
            <person name="Linton E."/>
            <person name="Llaca V."/>
            <person name="Song R."/>
            <person name="Tanyolac B."/>
            <person name="Young S."/>
            <person name="Ho-Il K."/>
            <person name="Hahn J.H."/>
            <person name="Sangsakoo G."/>
            <person name="Vanavichit A."/>
            <person name="de Mattos Luiz.A.T."/>
            <person name="Zimmer P.D."/>
            <person name="Malone G."/>
            <person name="Dellagostin O."/>
            <person name="de Oliveira A.C."/>
            <person name="Bevan M."/>
            <person name="Bancroft I."/>
            <person name="Minx P."/>
            <person name="Cordum H."/>
            <person name="Wilson R."/>
            <person name="Cheng Z."/>
            <person name="Jin W."/>
            <person name="Jiang J."/>
            <person name="Leong S.A."/>
            <person name="Iwama H."/>
            <person name="Gojobori T."/>
            <person name="Itoh T."/>
            <person name="Niimura Y."/>
            <person name="Fujii Y."/>
            <person name="Habara T."/>
            <person name="Sakai H."/>
            <person name="Sato Y."/>
            <person name="Wilson G."/>
            <person name="Kumar K."/>
            <person name="McCouch S."/>
            <person name="Juretic N."/>
            <person name="Hoen D."/>
            <person name="Wright S."/>
            <person name="Bruskiewich R."/>
            <person name="Bureau T."/>
            <person name="Miyao A."/>
            <person name="Hirochika H."/>
            <person name="Nishikawa T."/>
            <person name="Kadowaki K."/>
            <person name="Sugiura M."/>
            <person name="Burr B."/>
            <person name="Sasaki T."/>
        </authorList>
    </citation>
    <scope>NUCLEOTIDE SEQUENCE [LARGE SCALE GENOMIC DNA]</scope>
    <source>
        <strain evidence="3">cv. Nipponbare</strain>
    </source>
</reference>
<gene>
    <name evidence="2" type="ordered locus">Os09g0348501</name>
    <name evidence="2" type="ORF">OSNPB_090348501</name>
</gene>
<evidence type="ECO:0000313" key="2">
    <source>
        <dbReference type="EMBL" id="BAT07625.1"/>
    </source>
</evidence>
<protein>
    <submittedName>
        <fullName evidence="2">Os09g0348501 protein</fullName>
    </submittedName>
</protein>
<keyword evidence="3" id="KW-1185">Reference proteome</keyword>
<dbReference type="InParanoid" id="A0A0P0XL90"/>
<dbReference type="Proteomes" id="UP000059680">
    <property type="component" value="Chromosome 9"/>
</dbReference>
<reference evidence="2 3" key="3">
    <citation type="journal article" date="2013" name="Rice">
        <title>Improvement of the Oryza sativa Nipponbare reference genome using next generation sequence and optical map data.</title>
        <authorList>
            <person name="Kawahara Y."/>
            <person name="de la Bastide M."/>
            <person name="Hamilton J.P."/>
            <person name="Kanamori H."/>
            <person name="McCombie W.R."/>
            <person name="Ouyang S."/>
            <person name="Schwartz D.C."/>
            <person name="Tanaka T."/>
            <person name="Wu J."/>
            <person name="Zhou S."/>
            <person name="Childs K.L."/>
            <person name="Davidson R.M."/>
            <person name="Lin H."/>
            <person name="Quesada-Ocampo L."/>
            <person name="Vaillancourt B."/>
            <person name="Sakai H."/>
            <person name="Lee S.S."/>
            <person name="Kim J."/>
            <person name="Numa H."/>
            <person name="Itoh T."/>
            <person name="Buell C.R."/>
            <person name="Matsumoto T."/>
        </authorList>
    </citation>
    <scope>NUCLEOTIDE SEQUENCE [LARGE SCALE GENOMIC DNA]</scope>
    <source>
        <strain evidence="3">cv. Nipponbare</strain>
    </source>
</reference>
<feature type="compositionally biased region" description="Basic and acidic residues" evidence="1">
    <location>
        <begin position="135"/>
        <end position="161"/>
    </location>
</feature>
<evidence type="ECO:0000313" key="3">
    <source>
        <dbReference type="Proteomes" id="UP000059680"/>
    </source>
</evidence>
<dbReference type="AlphaFoldDB" id="A0A0P0XL90"/>